<gene>
    <name evidence="1" type="ORF">PDJAM_G00164920</name>
</gene>
<dbReference type="Proteomes" id="UP000830395">
    <property type="component" value="Chromosome 27"/>
</dbReference>
<comment type="caution">
    <text evidence="1">The sequence shown here is derived from an EMBL/GenBank/DDBJ whole genome shotgun (WGS) entry which is preliminary data.</text>
</comment>
<evidence type="ECO:0000313" key="2">
    <source>
        <dbReference type="Proteomes" id="UP000830395"/>
    </source>
</evidence>
<proteinExistence type="predicted"/>
<evidence type="ECO:0000313" key="1">
    <source>
        <dbReference type="EMBL" id="MCJ8748443.1"/>
    </source>
</evidence>
<keyword evidence="2" id="KW-1185">Reference proteome</keyword>
<reference evidence="1" key="1">
    <citation type="submission" date="2020-02" db="EMBL/GenBank/DDBJ databases">
        <title>Genome sequencing of the panga catfish, Pangasius djambal.</title>
        <authorList>
            <person name="Wen M."/>
            <person name="Zahm M."/>
            <person name="Roques C."/>
            <person name="Cabau C."/>
            <person name="Klopp C."/>
            <person name="Donnadieu C."/>
            <person name="Jouanno E."/>
            <person name="Avarre J.-C."/>
            <person name="Campet M."/>
            <person name="Ha T."/>
            <person name="Dugue R."/>
            <person name="Lampietro C."/>
            <person name="Louis A."/>
            <person name="Herpin A."/>
            <person name="Echchiki A."/>
            <person name="Berthelot C."/>
            <person name="Parey E."/>
            <person name="Roest-Crollius H."/>
            <person name="Braasch I."/>
            <person name="Postlethwait J.H."/>
            <person name="Bobe J."/>
            <person name="Montfort J."/>
            <person name="Bouchez O."/>
            <person name="Begum T."/>
            <person name="Schartl M."/>
            <person name="Gustiano R."/>
            <person name="Guiguen Y."/>
        </authorList>
    </citation>
    <scope>NUCLEOTIDE SEQUENCE</scope>
    <source>
        <strain evidence="1">Pdj_M5554</strain>
    </source>
</reference>
<protein>
    <submittedName>
        <fullName evidence="1">Uncharacterized protein</fullName>
    </submittedName>
</protein>
<dbReference type="EMBL" id="CM041001">
    <property type="protein sequence ID" value="MCJ8748443.1"/>
    <property type="molecule type" value="Genomic_DNA"/>
</dbReference>
<name>A0ACC5ZKY3_9TELE</name>
<accession>A0ACC5ZKY3</accession>
<sequence length="328" mass="37380">MSIALKQVFNKDKTFRPKRKFEPGTQRFELHKRAQASLSSGVDLRAAVQLPPGEDPNDWVAVHVVDFFNRINLIYGTVCEFCTEKSCPVMSGGPRFEYRWQDEHKYKKPTALPAPQYMNLLMDWIEVQINNEDIFPTSVGIPFPKNFIQICKKILCRLFRVFVHVYIHHFDRIILMGAEAHTLWTRKALSLSQPEDVTDEQMNSDNVMLMKSDVMRKRDAERSTLTLAQSNSITRCCEHQDICDSAMGEKSASSGPPLCVQILSTVALVCFGLYCIAKGVSFGFFNWWYILGAASLVATGFAAFRVYEVFVILAQREKAEADLCRRTP</sequence>
<organism evidence="1 2">
    <name type="scientific">Pangasius djambal</name>
    <dbReference type="NCBI Taxonomy" id="1691987"/>
    <lineage>
        <taxon>Eukaryota</taxon>
        <taxon>Metazoa</taxon>
        <taxon>Chordata</taxon>
        <taxon>Craniata</taxon>
        <taxon>Vertebrata</taxon>
        <taxon>Euteleostomi</taxon>
        <taxon>Actinopterygii</taxon>
        <taxon>Neopterygii</taxon>
        <taxon>Teleostei</taxon>
        <taxon>Ostariophysi</taxon>
        <taxon>Siluriformes</taxon>
        <taxon>Pangasiidae</taxon>
        <taxon>Pangasius</taxon>
    </lineage>
</organism>